<dbReference type="Proteomes" id="UP001056426">
    <property type="component" value="Chromosome"/>
</dbReference>
<dbReference type="RefSeq" id="WP_250723286.1">
    <property type="nucleotide sequence ID" value="NZ_CP098400.1"/>
</dbReference>
<sequence>MDRMNFRKIFFEFVSISFAVFLGMMMNQWRDSYNNKQLAKQSLNNIMIEVSDNRELVSRLLAGHKRIVSEIDSALFLVENGAEDDAAEIEGNVEFSIVQSTAWETSKLTQAIAYMDMNLVAEIAGTYNYQEYYQSLVMTYVRDNILNSGMTKFLSGDGVEDLDELKRFKVFLSDITVLEEKLIRNYDDVLEAAGMSSVSDME</sequence>
<dbReference type="KEGG" id="alkq:M9189_11175"/>
<dbReference type="EMBL" id="CP098400">
    <property type="protein sequence ID" value="URW79416.1"/>
    <property type="molecule type" value="Genomic_DNA"/>
</dbReference>
<evidence type="ECO:0000256" key="1">
    <source>
        <dbReference type="SAM" id="Phobius"/>
    </source>
</evidence>
<keyword evidence="1" id="KW-0472">Membrane</keyword>
<keyword evidence="3" id="KW-1185">Reference proteome</keyword>
<evidence type="ECO:0000313" key="2">
    <source>
        <dbReference type="EMBL" id="URW79416.1"/>
    </source>
</evidence>
<name>A0A9J6ZQ73_9BACT</name>
<proteinExistence type="predicted"/>
<keyword evidence="1" id="KW-1133">Transmembrane helix</keyword>
<protein>
    <submittedName>
        <fullName evidence="2">Uncharacterized protein</fullName>
    </submittedName>
</protein>
<reference evidence="2" key="2">
    <citation type="submission" date="2022-06" db="EMBL/GenBank/DDBJ databases">
        <title>Xiashengella guii gen. nov. sp. nov., a bacterium isolated form anaerobic digestion tank.</title>
        <authorList>
            <person name="Huang H."/>
        </authorList>
    </citation>
    <scope>NUCLEOTIDE SEQUENCE</scope>
    <source>
        <strain evidence="2">Ai-910</strain>
    </source>
</reference>
<dbReference type="AlphaFoldDB" id="A0A9J6ZQ73"/>
<gene>
    <name evidence="2" type="ORF">M9189_11175</name>
</gene>
<feature type="transmembrane region" description="Helical" evidence="1">
    <location>
        <begin position="9"/>
        <end position="29"/>
    </location>
</feature>
<organism evidence="2 3">
    <name type="scientific">Xiashengella succiniciproducens</name>
    <dbReference type="NCBI Taxonomy" id="2949635"/>
    <lineage>
        <taxon>Bacteria</taxon>
        <taxon>Pseudomonadati</taxon>
        <taxon>Bacteroidota</taxon>
        <taxon>Bacteroidia</taxon>
        <taxon>Marinilabiliales</taxon>
        <taxon>Marinilabiliaceae</taxon>
        <taxon>Xiashengella</taxon>
    </lineage>
</organism>
<evidence type="ECO:0000313" key="3">
    <source>
        <dbReference type="Proteomes" id="UP001056426"/>
    </source>
</evidence>
<keyword evidence="1" id="KW-0812">Transmembrane</keyword>
<accession>A0A9J6ZQ73</accession>
<reference evidence="2" key="1">
    <citation type="submission" date="2022-05" db="EMBL/GenBank/DDBJ databases">
        <authorList>
            <person name="Sun X."/>
        </authorList>
    </citation>
    <scope>NUCLEOTIDE SEQUENCE</scope>
    <source>
        <strain evidence="2">Ai-910</strain>
    </source>
</reference>